<sequence length="307" mass="33730">MAASSILMSKETLPDAIVDIIAILSCDTFQIWARSWRGVARRFMSLSWYSENVRSDFVEVHSQSRFASLQEGMRQTVLRSLQVLIVHPGTYRESLRVTRNLLIVGWGNREDVIIDAPGWEPALVFAGLGTNSSHNVMGVSGKDTGDRAAVCNLTLCGRNQHQAVVAHIVRGQPSLCACNVHGCIFISGSGTGPSITRCHIRSSRSSGIRVTDHSSPFLQFNLVTHNSGYGVHIDRGSAPILKHNIVTQNGIQNIAASEGSAAVLTMNEIDSVQVILEMRRDLIKVSIHVKGIIYVNEQDEHEWLHGE</sequence>
<dbReference type="GO" id="GO:0006511">
    <property type="term" value="P:ubiquitin-dependent protein catabolic process"/>
    <property type="evidence" value="ECO:0007669"/>
    <property type="project" value="TreeGrafter"/>
</dbReference>
<name>A0AAE0G1U0_9CHLO</name>
<protein>
    <recommendedName>
        <fullName evidence="2">Right handed beta helix domain-containing protein</fullName>
    </recommendedName>
</protein>
<dbReference type="Gene3D" id="2.160.20.10">
    <property type="entry name" value="Single-stranded right-handed beta-helix, Pectin lyase-like"/>
    <property type="match status" value="1"/>
</dbReference>
<dbReference type="AlphaFoldDB" id="A0AAE0G1U0"/>
<dbReference type="Proteomes" id="UP001190700">
    <property type="component" value="Unassembled WGS sequence"/>
</dbReference>
<dbReference type="EMBL" id="LGRX02010641">
    <property type="protein sequence ID" value="KAK3269965.1"/>
    <property type="molecule type" value="Genomic_DNA"/>
</dbReference>
<dbReference type="PANTHER" id="PTHR22990">
    <property type="entry name" value="F-BOX ONLY PROTEIN"/>
    <property type="match status" value="1"/>
</dbReference>
<dbReference type="SUPFAM" id="SSF51126">
    <property type="entry name" value="Pectin lyase-like"/>
    <property type="match status" value="1"/>
</dbReference>
<evidence type="ECO:0000313" key="4">
    <source>
        <dbReference type="Proteomes" id="UP001190700"/>
    </source>
</evidence>
<dbReference type="InterPro" id="IPR051550">
    <property type="entry name" value="SCF-Subunits/Alg-Epimerases"/>
</dbReference>
<evidence type="ECO:0000259" key="2">
    <source>
        <dbReference type="Pfam" id="PF13229"/>
    </source>
</evidence>
<keyword evidence="4" id="KW-1185">Reference proteome</keyword>
<comment type="caution">
    <text evidence="3">The sequence shown here is derived from an EMBL/GenBank/DDBJ whole genome shotgun (WGS) entry which is preliminary data.</text>
</comment>
<dbReference type="InterPro" id="IPR039448">
    <property type="entry name" value="Beta_helix"/>
</dbReference>
<dbReference type="Pfam" id="PF13229">
    <property type="entry name" value="Beta_helix"/>
    <property type="match status" value="1"/>
</dbReference>
<accession>A0AAE0G1U0</accession>
<keyword evidence="1" id="KW-0677">Repeat</keyword>
<organism evidence="3 4">
    <name type="scientific">Cymbomonas tetramitiformis</name>
    <dbReference type="NCBI Taxonomy" id="36881"/>
    <lineage>
        <taxon>Eukaryota</taxon>
        <taxon>Viridiplantae</taxon>
        <taxon>Chlorophyta</taxon>
        <taxon>Pyramimonadophyceae</taxon>
        <taxon>Pyramimonadales</taxon>
        <taxon>Pyramimonadaceae</taxon>
        <taxon>Cymbomonas</taxon>
    </lineage>
</organism>
<dbReference type="InterPro" id="IPR012334">
    <property type="entry name" value="Pectin_lyas_fold"/>
</dbReference>
<dbReference type="InterPro" id="IPR011050">
    <property type="entry name" value="Pectin_lyase_fold/virulence"/>
</dbReference>
<evidence type="ECO:0000313" key="3">
    <source>
        <dbReference type="EMBL" id="KAK3269965.1"/>
    </source>
</evidence>
<evidence type="ECO:0000256" key="1">
    <source>
        <dbReference type="ARBA" id="ARBA00022737"/>
    </source>
</evidence>
<gene>
    <name evidence="3" type="ORF">CYMTET_21610</name>
</gene>
<feature type="domain" description="Right handed beta helix" evidence="2">
    <location>
        <begin position="183"/>
        <end position="271"/>
    </location>
</feature>
<dbReference type="PANTHER" id="PTHR22990:SF15">
    <property type="entry name" value="F-BOX ONLY PROTEIN 10"/>
    <property type="match status" value="1"/>
</dbReference>
<proteinExistence type="predicted"/>
<reference evidence="3 4" key="1">
    <citation type="journal article" date="2015" name="Genome Biol. Evol.">
        <title>Comparative Genomics of a Bacterivorous Green Alga Reveals Evolutionary Causalities and Consequences of Phago-Mixotrophic Mode of Nutrition.</title>
        <authorList>
            <person name="Burns J.A."/>
            <person name="Paasch A."/>
            <person name="Narechania A."/>
            <person name="Kim E."/>
        </authorList>
    </citation>
    <scope>NUCLEOTIDE SEQUENCE [LARGE SCALE GENOMIC DNA]</scope>
    <source>
        <strain evidence="3 4">PLY_AMNH</strain>
    </source>
</reference>